<evidence type="ECO:0000313" key="3">
    <source>
        <dbReference type="EMBL" id="CAF4258937.1"/>
    </source>
</evidence>
<dbReference type="Pfam" id="PF01593">
    <property type="entry name" value="Amino_oxidase"/>
    <property type="match status" value="1"/>
</dbReference>
<evidence type="ECO:0000259" key="2">
    <source>
        <dbReference type="Pfam" id="PF01593"/>
    </source>
</evidence>
<evidence type="ECO:0000313" key="4">
    <source>
        <dbReference type="Proteomes" id="UP000681967"/>
    </source>
</evidence>
<dbReference type="PANTHER" id="PTHR10742">
    <property type="entry name" value="FLAVIN MONOAMINE OXIDASE"/>
    <property type="match status" value="1"/>
</dbReference>
<feature type="transmembrane region" description="Helical" evidence="1">
    <location>
        <begin position="6"/>
        <end position="26"/>
    </location>
</feature>
<dbReference type="AlphaFoldDB" id="A0A8S2SY95"/>
<dbReference type="EMBL" id="CAJOBH010027545">
    <property type="protein sequence ID" value="CAF4258937.1"/>
    <property type="molecule type" value="Genomic_DNA"/>
</dbReference>
<dbReference type="Proteomes" id="UP000681967">
    <property type="component" value="Unassembled WGS sequence"/>
</dbReference>
<protein>
    <recommendedName>
        <fullName evidence="2">Amine oxidase domain-containing protein</fullName>
    </recommendedName>
</protein>
<name>A0A8S2SY95_9BILA</name>
<feature type="domain" description="Amine oxidase" evidence="2">
    <location>
        <begin position="151"/>
        <end position="226"/>
    </location>
</feature>
<dbReference type="PANTHER" id="PTHR10742:SF410">
    <property type="entry name" value="LYSINE-SPECIFIC HISTONE DEMETHYLASE 2"/>
    <property type="match status" value="1"/>
</dbReference>
<gene>
    <name evidence="3" type="ORF">BYL167_LOCUS25847</name>
</gene>
<organism evidence="3 4">
    <name type="scientific">Rotaria magnacalcarata</name>
    <dbReference type="NCBI Taxonomy" id="392030"/>
    <lineage>
        <taxon>Eukaryota</taxon>
        <taxon>Metazoa</taxon>
        <taxon>Spiralia</taxon>
        <taxon>Gnathifera</taxon>
        <taxon>Rotifera</taxon>
        <taxon>Eurotatoria</taxon>
        <taxon>Bdelloidea</taxon>
        <taxon>Philodinida</taxon>
        <taxon>Philodinidae</taxon>
        <taxon>Rotaria</taxon>
    </lineage>
</organism>
<proteinExistence type="predicted"/>
<keyword evidence="1" id="KW-0472">Membrane</keyword>
<dbReference type="InterPro" id="IPR002937">
    <property type="entry name" value="Amino_oxidase"/>
</dbReference>
<dbReference type="Gene3D" id="3.50.50.60">
    <property type="entry name" value="FAD/NAD(P)-binding domain"/>
    <property type="match status" value="1"/>
</dbReference>
<comment type="caution">
    <text evidence="3">The sequence shown here is derived from an EMBL/GenBank/DDBJ whole genome shotgun (WGS) entry which is preliminary data.</text>
</comment>
<accession>A0A8S2SY95</accession>
<dbReference type="InterPro" id="IPR050281">
    <property type="entry name" value="Flavin_monoamine_oxidase"/>
</dbReference>
<reference evidence="3" key="1">
    <citation type="submission" date="2021-02" db="EMBL/GenBank/DDBJ databases">
        <authorList>
            <person name="Nowell W R."/>
        </authorList>
    </citation>
    <scope>NUCLEOTIDE SEQUENCE</scope>
</reference>
<dbReference type="SUPFAM" id="SSF51905">
    <property type="entry name" value="FAD/NAD(P)-binding domain"/>
    <property type="match status" value="1"/>
</dbReference>
<dbReference type="InterPro" id="IPR036188">
    <property type="entry name" value="FAD/NAD-bd_sf"/>
</dbReference>
<evidence type="ECO:0000256" key="1">
    <source>
        <dbReference type="SAM" id="Phobius"/>
    </source>
</evidence>
<sequence length="286" mass="32213">MTNGGSSSLMIFNLIVIINSFVWLLNSNIELKSSRKKSSSVTSIAYIKMSQSGGHRLRAMDPDLLYFSEQFNSHQAYANSTILDAVHCGLWSFSTALSPCNFEIFTCARDSNIKCNINRITVDRKTLTLLEEANRLQEGNTVQVLIIGAGISGLEAARLLRQNGIKILVLEARNRTGGRIWSIRSKTNRILEMGASFIHGIDGSIPSGFLTNPVWDLVREANIRTKSPKKKDFLGVYPVEDSISDAPRWHNEYMIFVREQTRTSSKNVSFEYYANLFAKQKNFTEK</sequence>
<keyword evidence="1" id="KW-1133">Transmembrane helix</keyword>
<keyword evidence="1" id="KW-0812">Transmembrane</keyword>
<dbReference type="GO" id="GO:0016491">
    <property type="term" value="F:oxidoreductase activity"/>
    <property type="evidence" value="ECO:0007669"/>
    <property type="project" value="InterPro"/>
</dbReference>